<dbReference type="PROSITE" id="PS50030">
    <property type="entry name" value="UBA"/>
    <property type="match status" value="1"/>
</dbReference>
<gene>
    <name evidence="3" type="ORF">FDP41_002685</name>
</gene>
<feature type="region of interest" description="Disordered" evidence="1">
    <location>
        <begin position="1550"/>
        <end position="1595"/>
    </location>
</feature>
<feature type="region of interest" description="Disordered" evidence="1">
    <location>
        <begin position="884"/>
        <end position="913"/>
    </location>
</feature>
<proteinExistence type="predicted"/>
<dbReference type="VEuPathDB" id="AmoebaDB:FDP41_002685"/>
<dbReference type="Pfam" id="PF22562">
    <property type="entry name" value="UBA_7"/>
    <property type="match status" value="1"/>
</dbReference>
<reference evidence="3 4" key="1">
    <citation type="journal article" date="2019" name="Sci. Rep.">
        <title>Nanopore sequencing improves the draft genome of the human pathogenic amoeba Naegleria fowleri.</title>
        <authorList>
            <person name="Liechti N."/>
            <person name="Schurch N."/>
            <person name="Bruggmann R."/>
            <person name="Wittwer M."/>
        </authorList>
    </citation>
    <scope>NUCLEOTIDE SEQUENCE [LARGE SCALE GENOMIC DNA]</scope>
    <source>
        <strain evidence="3 4">ATCC 30894</strain>
    </source>
</reference>
<evidence type="ECO:0000256" key="1">
    <source>
        <dbReference type="SAM" id="MobiDB-lite"/>
    </source>
</evidence>
<dbReference type="SMART" id="SM00165">
    <property type="entry name" value="UBA"/>
    <property type="match status" value="1"/>
</dbReference>
<dbReference type="InterPro" id="IPR003903">
    <property type="entry name" value="UIM_dom"/>
</dbReference>
<keyword evidence="4" id="KW-1185">Reference proteome</keyword>
<comment type="caution">
    <text evidence="3">The sequence shown here is derived from an EMBL/GenBank/DDBJ whole genome shotgun (WGS) entry which is preliminary data.</text>
</comment>
<evidence type="ECO:0000259" key="2">
    <source>
        <dbReference type="PROSITE" id="PS50030"/>
    </source>
</evidence>
<dbReference type="Proteomes" id="UP000444721">
    <property type="component" value="Unassembled WGS sequence"/>
</dbReference>
<dbReference type="Gene3D" id="1.10.8.10">
    <property type="entry name" value="DNA helicase RuvA subunit, C-terminal domain"/>
    <property type="match status" value="1"/>
</dbReference>
<dbReference type="InterPro" id="IPR011989">
    <property type="entry name" value="ARM-like"/>
</dbReference>
<organism evidence="3 4">
    <name type="scientific">Naegleria fowleri</name>
    <name type="common">Brain eating amoeba</name>
    <dbReference type="NCBI Taxonomy" id="5763"/>
    <lineage>
        <taxon>Eukaryota</taxon>
        <taxon>Discoba</taxon>
        <taxon>Heterolobosea</taxon>
        <taxon>Tetramitia</taxon>
        <taxon>Eutetramitia</taxon>
        <taxon>Vahlkampfiidae</taxon>
        <taxon>Naegleria</taxon>
    </lineage>
</organism>
<dbReference type="InterPro" id="IPR010314">
    <property type="entry name" value="E3_Ub_ligase_DUF913"/>
</dbReference>
<dbReference type="PROSITE" id="PS50330">
    <property type="entry name" value="UIM"/>
    <property type="match status" value="1"/>
</dbReference>
<protein>
    <recommendedName>
        <fullName evidence="2">UBA domain-containing protein</fullName>
    </recommendedName>
</protein>
<sequence length="1854" mass="208796">MIIRLNKTLLNRQSQQNEPKDGYIKGVSQKIVEAKSEDVSKVIKQIIGEQESREALAVACNKVDLSQWIDVLNKFDEILEKIIAKSTILLFGDKSKKHHKQTPTKDIKTSQKTPNVDLIISILEFTNIILSQCKVGIISYHSLDRISSLLNSENLDIIHLSLKIVHTHFKKRTALSDREFLSMELARKLTIFTKGYGENTIQYCYEENLPNDVMQAGTTLNFSIFQEYLDQGKQHQPQPTDFVEQITIPDVKKAAPDALSLFNDLVKKEGSNAGKLLPPRKFELWTNIRLAYAFYNLETRKKALICRLMALAVTVDISDKNMDIVKELTSCFEKDESGVLKLPKEIAIASYDLFSAFLILHKSKYQALTIQSLITHGTSTYNGLIQRLLGKITKKFLHDSDQHHEDLLDDRNYLTAALDLLVTLARLPIGTQALHETGLTSDIINLLQSKSDFVVMKAICMVELFTDPKQRFSSLPTILTDTLNVFSDLMAIAIPKISEIEQAYPERKPIDVSNFAIYELLNVYQVPTLSACLRIFEILCSHHNDLNISELFETKHISELNQILENHLWFGPSVLYNVISLLTRLASREPTQIPAIRNSGAFEKTLLLIKNGVAPYSKVLISVLPFLSELSLNTECLEIIEKEQIIPQFLQVFSKEKYGTILSKEYSGTIGKGLLDFIKSYTSTRESNINAVVSVSKALLSNIEDEKVGDVEQLTETGMNLISLGINFLAFVAQVLTDKENSTQFLEKGGLPVLTNLLDRTLIPNPEKVIDFSRISTPFQVIAKTKNSQVLDTFTDLLIQKLQILKDDVKLDEFSHLRAVFCISKILPIMINVFKDPDELFLNTWNTKGKDILVPLAKIEAKLRNYFVSQRNQRISDRLSVQKKLSGKYDDKPAESSSTETKPPAVEETAEDAKARTHRTFISSTVSSYLKLVTSLHETMQTAIFDIMKSPSVIAVTEAKKLASILTTNFGVALEEFGSFNSTWQDRIALLQSIFENISSIMIKERYRNLNSLILSSLIETKTLNVMLDHYSNMVQIVLDQKISYDQAPSMNDIVKTIEYTLSDEFVSQNFLTSTTKFLLRITSLSYISTSPVTRGVSTATTFDISELLKKTQQTVATCILKIWKHSNIDKSPSAFLKGMINVIGQIIKGVESSKTPTATKEKTETVTENESLVQQLMEMGFPEKQCRVALRKANNELMVAMEWIFNNPQDASEQEEELEEEDEISKAIKLSMLESGMEDEEQAKDSVIVLEEEASNWLLSKLFIPDIGFACVDVLSLCIQKNESLKDSLVNLLMEKLNQDITEQKSKPSTLGVMRAVLEYSEEFKNLILSKKNEFMGLLLKIGEGQLKLDPKEPQVKETLISLFTLFVAITQQKKLNDIFSTKKEKITTESLVQQLQVFSLVEEEYNKLLDICLSVLEKEDYHSVTLLGPVMNVLSNLSSKSRDVATKLLKLNIVEKICSIKVSDVGGSKVFKIADYTVDILENIICNDEGNLRMAFKYKLKSKFNMLSTLRSVTVQAFLTEVSSLIEKNPAVFFEVVKENFKIRSGSRNIELKEPPKEKETQDAQPASATNEEEKKEELQTTPVASSSKTSALIRDESTPNAVMTLLLNQLIKSEDDSKSSTTATPTNPTPVPALTRGELVSILTQIMASYDCFDTVLQFEHEKLYSSMSGENKFLYFAFTTLLPSTIQANNLITEICAKKPHVVFLEMVNVLTSISETDFLVLKGICDFLTRLVKTQTSQLANIALLLEKYDILNVLSQCSNKLSLDHPSASSTVNYLLSTIDICLKATGASKRKDVETTEINSLELTQVRTLAEERAGSTYLISGDSFRSRMRRYDDDVDEDSDRLDQMM</sequence>
<dbReference type="VEuPathDB" id="AmoebaDB:NF0061510"/>
<feature type="compositionally biased region" description="Polar residues" evidence="1">
    <location>
        <begin position="1582"/>
        <end position="1593"/>
    </location>
</feature>
<dbReference type="SUPFAM" id="SSF48371">
    <property type="entry name" value="ARM repeat"/>
    <property type="match status" value="1"/>
</dbReference>
<dbReference type="CDD" id="cd14297">
    <property type="entry name" value="UBA2_spUBP14_like"/>
    <property type="match status" value="1"/>
</dbReference>
<dbReference type="InterPro" id="IPR016024">
    <property type="entry name" value="ARM-type_fold"/>
</dbReference>
<dbReference type="SUPFAM" id="SSF46934">
    <property type="entry name" value="UBA-like"/>
    <property type="match status" value="1"/>
</dbReference>
<name>A0A6A5BX01_NAEFO</name>
<feature type="domain" description="UBA" evidence="2">
    <location>
        <begin position="1168"/>
        <end position="1208"/>
    </location>
</feature>
<dbReference type="InterPro" id="IPR009060">
    <property type="entry name" value="UBA-like_sf"/>
</dbReference>
<evidence type="ECO:0000313" key="4">
    <source>
        <dbReference type="Proteomes" id="UP000444721"/>
    </source>
</evidence>
<feature type="compositionally biased region" description="Basic and acidic residues" evidence="1">
    <location>
        <begin position="1552"/>
        <end position="1564"/>
    </location>
</feature>
<dbReference type="VEuPathDB" id="AmoebaDB:NfTy_057310"/>
<accession>A0A6A5BX01</accession>
<evidence type="ECO:0000313" key="3">
    <source>
        <dbReference type="EMBL" id="KAF0978170.1"/>
    </source>
</evidence>
<dbReference type="Pfam" id="PF06025">
    <property type="entry name" value="DUF913"/>
    <property type="match status" value="1"/>
</dbReference>
<dbReference type="OMA" id="IMIKERY"/>
<dbReference type="InterPro" id="IPR015940">
    <property type="entry name" value="UBA"/>
</dbReference>
<dbReference type="EMBL" id="VFQX01000030">
    <property type="protein sequence ID" value="KAF0978170.1"/>
    <property type="molecule type" value="Genomic_DNA"/>
</dbReference>
<dbReference type="OrthoDB" id="423283at2759"/>
<dbReference type="RefSeq" id="XP_044562883.1">
    <property type="nucleotide sequence ID" value="XM_044705906.1"/>
</dbReference>
<dbReference type="Gene3D" id="1.25.10.10">
    <property type="entry name" value="Leucine-rich Repeat Variant"/>
    <property type="match status" value="1"/>
</dbReference>
<dbReference type="GeneID" id="68109903"/>